<organism evidence="1">
    <name type="scientific">marine sediment metagenome</name>
    <dbReference type="NCBI Taxonomy" id="412755"/>
    <lineage>
        <taxon>unclassified sequences</taxon>
        <taxon>metagenomes</taxon>
        <taxon>ecological metagenomes</taxon>
    </lineage>
</organism>
<evidence type="ECO:0000313" key="1">
    <source>
        <dbReference type="EMBL" id="KKN02255.1"/>
    </source>
</evidence>
<reference evidence="1" key="1">
    <citation type="journal article" date="2015" name="Nature">
        <title>Complex archaea that bridge the gap between prokaryotes and eukaryotes.</title>
        <authorList>
            <person name="Spang A."/>
            <person name="Saw J.H."/>
            <person name="Jorgensen S.L."/>
            <person name="Zaremba-Niedzwiedzka K."/>
            <person name="Martijn J."/>
            <person name="Lind A.E."/>
            <person name="van Eijk R."/>
            <person name="Schleper C."/>
            <person name="Guy L."/>
            <person name="Ettema T.J."/>
        </authorList>
    </citation>
    <scope>NUCLEOTIDE SEQUENCE</scope>
</reference>
<proteinExistence type="predicted"/>
<dbReference type="AlphaFoldDB" id="A0A0F9M4E3"/>
<gene>
    <name evidence="1" type="ORF">LCGC14_1119550</name>
</gene>
<accession>A0A0F9M4E3</accession>
<name>A0A0F9M4E3_9ZZZZ</name>
<dbReference type="EMBL" id="LAZR01005169">
    <property type="protein sequence ID" value="KKN02255.1"/>
    <property type="molecule type" value="Genomic_DNA"/>
</dbReference>
<sequence length="73" mass="8327">MTPEEIRQIGMMLEKHNRETISSVSEIRQSIDELLEAHKEEMDKDTHTELWNLGFHDALLAAQAAVNENGNPL</sequence>
<protein>
    <submittedName>
        <fullName evidence="1">Uncharacterized protein</fullName>
    </submittedName>
</protein>
<comment type="caution">
    <text evidence="1">The sequence shown here is derived from an EMBL/GenBank/DDBJ whole genome shotgun (WGS) entry which is preliminary data.</text>
</comment>